<comment type="subcellular location">
    <subcellularLocation>
        <location evidence="8">Cell membrane</location>
    </subcellularLocation>
</comment>
<feature type="domain" description="3-deoxy-D-manno-octulosonic-acid transferase N-terminal" evidence="9">
    <location>
        <begin position="28"/>
        <end position="186"/>
    </location>
</feature>
<keyword evidence="11" id="KW-1185">Reference proteome</keyword>
<dbReference type="GO" id="GO:0009244">
    <property type="term" value="P:lipopolysaccharide core region biosynthetic process"/>
    <property type="evidence" value="ECO:0007669"/>
    <property type="project" value="UniProtKB-UniRule"/>
</dbReference>
<dbReference type="InterPro" id="IPR039901">
    <property type="entry name" value="Kdotransferase"/>
</dbReference>
<organism evidence="10 11">
    <name type="scientific">Albidovulum aquaemixtae</name>
    <dbReference type="NCBI Taxonomy" id="1542388"/>
    <lineage>
        <taxon>Bacteria</taxon>
        <taxon>Pseudomonadati</taxon>
        <taxon>Pseudomonadota</taxon>
        <taxon>Alphaproteobacteria</taxon>
        <taxon>Rhodobacterales</taxon>
        <taxon>Paracoccaceae</taxon>
        <taxon>Albidovulum</taxon>
    </lineage>
</organism>
<evidence type="ECO:0000256" key="5">
    <source>
        <dbReference type="ARBA" id="ARBA00022679"/>
    </source>
</evidence>
<dbReference type="EMBL" id="OMOQ01000002">
    <property type="protein sequence ID" value="SPH23817.1"/>
    <property type="molecule type" value="Genomic_DNA"/>
</dbReference>
<evidence type="ECO:0000256" key="7">
    <source>
        <dbReference type="ARBA" id="ARBA00049183"/>
    </source>
</evidence>
<keyword evidence="8" id="KW-0472">Membrane</keyword>
<dbReference type="InterPro" id="IPR007507">
    <property type="entry name" value="Glycos_transf_N"/>
</dbReference>
<keyword evidence="5 8" id="KW-0808">Transferase</keyword>
<evidence type="ECO:0000313" key="10">
    <source>
        <dbReference type="EMBL" id="SPH23817.1"/>
    </source>
</evidence>
<dbReference type="GO" id="GO:0009245">
    <property type="term" value="P:lipid A biosynthetic process"/>
    <property type="evidence" value="ECO:0007669"/>
    <property type="project" value="TreeGrafter"/>
</dbReference>
<dbReference type="AlphaFoldDB" id="A0A2R8BKA4"/>
<protein>
    <recommendedName>
        <fullName evidence="4 8">3-deoxy-D-manno-octulosonic acid transferase</fullName>
        <shortName evidence="8">Kdo transferase</shortName>
        <ecNumber evidence="3 8">2.4.99.12</ecNumber>
    </recommendedName>
    <alternativeName>
        <fullName evidence="6 8">Lipid IV(A) 3-deoxy-D-manno-octulosonic acid transferase</fullName>
    </alternativeName>
</protein>
<evidence type="ECO:0000256" key="3">
    <source>
        <dbReference type="ARBA" id="ARBA00012621"/>
    </source>
</evidence>
<dbReference type="EC" id="2.4.99.12" evidence="3 8"/>
<dbReference type="OrthoDB" id="9789797at2"/>
<dbReference type="UniPathway" id="UPA00958"/>
<keyword evidence="10" id="KW-0328">Glycosyltransferase</keyword>
<dbReference type="GO" id="GO:0043842">
    <property type="term" value="F:Kdo transferase activity"/>
    <property type="evidence" value="ECO:0007669"/>
    <property type="project" value="UniProtKB-EC"/>
</dbReference>
<comment type="pathway">
    <text evidence="2 8">Bacterial outer membrane biogenesis; LPS core biosynthesis.</text>
</comment>
<reference evidence="10 11" key="1">
    <citation type="submission" date="2018-03" db="EMBL/GenBank/DDBJ databases">
        <authorList>
            <person name="Keele B.F."/>
        </authorList>
    </citation>
    <scope>NUCLEOTIDE SEQUENCE [LARGE SCALE GENOMIC DNA]</scope>
    <source>
        <strain evidence="10 11">CECT 8626</strain>
    </source>
</reference>
<proteinExistence type="inferred from homology"/>
<sequence>MGRSLALALYMTAAARGGPGPEPARPPRPEGRLVWLHAGADSTSASVAQLAQRLVQEDATLSLLISAEDAPPHLKGFPGGARADLLPPDRLACLRPFLDHWCPDLLILVGASLPPALIVECHDRAIPLVLADFQMTAAAASAWRWRRGMARSLLGRFRRILARESDSAERLRRMAGRNVAVETAGRIEETTEPLHANEAERASLAELLHARPVWLAAACPEAEEEVVLAAQAHAMRFAHRLLLILVPTDPGRAGPLAERVARENWLVALRAREEEPEAAVQVFIAEGMAELGLWYRLAPVTYMGGTLTQRGAGRNPFEPAALGSAILHGPHPGPYPSAYARLAAAGATRQVESAAQLATAVADLIAPDKAATLAHNAWAISSGGAEVAEHVVEVILDTLGSGGGKAVA</sequence>
<name>A0A2R8BKA4_9RHOB</name>
<dbReference type="InterPro" id="IPR038107">
    <property type="entry name" value="Glycos_transf_N_sf"/>
</dbReference>
<dbReference type="Gene3D" id="3.40.50.11720">
    <property type="entry name" value="3-Deoxy-D-manno-octulosonic-acid transferase, N-terminal domain"/>
    <property type="match status" value="1"/>
</dbReference>
<evidence type="ECO:0000256" key="8">
    <source>
        <dbReference type="RuleBase" id="RU365103"/>
    </source>
</evidence>
<evidence type="ECO:0000313" key="11">
    <source>
        <dbReference type="Proteomes" id="UP000244924"/>
    </source>
</evidence>
<keyword evidence="8" id="KW-1003">Cell membrane</keyword>
<dbReference type="Gene3D" id="3.40.50.2000">
    <property type="entry name" value="Glycogen Phosphorylase B"/>
    <property type="match status" value="1"/>
</dbReference>
<comment type="function">
    <text evidence="1 8">Involved in lipopolysaccharide (LPS) biosynthesis. Catalyzes the transfer of 3-deoxy-D-manno-octulosonate (Kdo) residue(s) from CMP-Kdo to lipid IV(A), the tetraacyldisaccharide-1,4'-bisphosphate precursor of lipid A.</text>
</comment>
<accession>A0A2R8BKA4</accession>
<dbReference type="GO" id="GO:0005886">
    <property type="term" value="C:plasma membrane"/>
    <property type="evidence" value="ECO:0007669"/>
    <property type="project" value="UniProtKB-SubCell"/>
</dbReference>
<evidence type="ECO:0000259" key="9">
    <source>
        <dbReference type="Pfam" id="PF04413"/>
    </source>
</evidence>
<comment type="similarity">
    <text evidence="8">Belongs to the glycosyltransferase group 1 family.</text>
</comment>
<gene>
    <name evidence="10" type="primary">waaA_2</name>
    <name evidence="10" type="ORF">DEA8626_02889</name>
</gene>
<dbReference type="Proteomes" id="UP000244924">
    <property type="component" value="Unassembled WGS sequence"/>
</dbReference>
<evidence type="ECO:0000256" key="2">
    <source>
        <dbReference type="ARBA" id="ARBA00004713"/>
    </source>
</evidence>
<dbReference type="RefSeq" id="WP_108853894.1">
    <property type="nucleotide sequence ID" value="NZ_OMOQ01000002.1"/>
</dbReference>
<keyword evidence="8" id="KW-0448">Lipopolysaccharide biosynthesis</keyword>
<dbReference type="PANTHER" id="PTHR42755">
    <property type="entry name" value="3-DEOXY-MANNO-OCTULOSONATE CYTIDYLYLTRANSFERASE"/>
    <property type="match status" value="1"/>
</dbReference>
<evidence type="ECO:0000256" key="6">
    <source>
        <dbReference type="ARBA" id="ARBA00031445"/>
    </source>
</evidence>
<dbReference type="Pfam" id="PF04413">
    <property type="entry name" value="Glycos_transf_N"/>
    <property type="match status" value="1"/>
</dbReference>
<dbReference type="PANTHER" id="PTHR42755:SF1">
    <property type="entry name" value="3-DEOXY-D-MANNO-OCTULOSONIC ACID TRANSFERASE, MITOCHONDRIAL-RELATED"/>
    <property type="match status" value="1"/>
</dbReference>
<evidence type="ECO:0000256" key="1">
    <source>
        <dbReference type="ARBA" id="ARBA00003394"/>
    </source>
</evidence>
<comment type="catalytic activity">
    <reaction evidence="7 8">
        <text>lipid IVA (E. coli) + CMP-3-deoxy-beta-D-manno-octulosonate = alpha-Kdo-(2-&gt;6)-lipid IVA (E. coli) + CMP + H(+)</text>
        <dbReference type="Rhea" id="RHEA:28066"/>
        <dbReference type="ChEBI" id="CHEBI:15378"/>
        <dbReference type="ChEBI" id="CHEBI:58603"/>
        <dbReference type="ChEBI" id="CHEBI:60364"/>
        <dbReference type="ChEBI" id="CHEBI:60377"/>
        <dbReference type="ChEBI" id="CHEBI:85987"/>
        <dbReference type="EC" id="2.4.99.12"/>
    </reaction>
</comment>
<evidence type="ECO:0000256" key="4">
    <source>
        <dbReference type="ARBA" id="ARBA00019077"/>
    </source>
</evidence>